<accession>A0A7T8IRN6</accession>
<protein>
    <submittedName>
        <fullName evidence="1">Uncharacterized protein</fullName>
    </submittedName>
</protein>
<dbReference type="EMBL" id="CP032664">
    <property type="protein sequence ID" value="QQO85954.1"/>
    <property type="molecule type" value="Genomic_DNA"/>
</dbReference>
<sequence>MLRVFVWQNLPQRQLRTLIHRFATKEAAKLKQGSSEFYVWRVRRLKAVAVFEKRFGGVPAIFKMRKMTVLKSYYINNGVYLWPTSTLITTK</sequence>
<organism evidence="1">
    <name type="scientific">Shewanella algae</name>
    <dbReference type="NCBI Taxonomy" id="38313"/>
    <lineage>
        <taxon>Bacteria</taxon>
        <taxon>Pseudomonadati</taxon>
        <taxon>Pseudomonadota</taxon>
        <taxon>Gammaproteobacteria</taxon>
        <taxon>Alteromonadales</taxon>
        <taxon>Shewanellaceae</taxon>
        <taxon>Shewanella</taxon>
    </lineage>
</organism>
<name>A0A7T8IRN6_9GAMM</name>
<gene>
    <name evidence="1" type="ORF">D7032_16620</name>
</gene>
<evidence type="ECO:0000313" key="1">
    <source>
        <dbReference type="EMBL" id="QQO85954.1"/>
    </source>
</evidence>
<dbReference type="AlphaFoldDB" id="A0A7T8IRN6"/>
<reference evidence="1" key="1">
    <citation type="submission" date="2018-09" db="EMBL/GenBank/DDBJ databases">
        <title>Genome sequencing and analysis.</title>
        <authorList>
            <person name="Huang Y.-T."/>
        </authorList>
    </citation>
    <scope>NUCLEOTIDE SEQUENCE</scope>
    <source>
        <strain evidence="1">HIDE</strain>
    </source>
</reference>
<proteinExistence type="predicted"/>